<evidence type="ECO:0000256" key="1">
    <source>
        <dbReference type="ARBA" id="ARBA00006534"/>
    </source>
</evidence>
<dbReference type="RefSeq" id="WP_381506124.1">
    <property type="nucleotide sequence ID" value="NZ_JBHUOM010000023.1"/>
</dbReference>
<keyword evidence="4" id="KW-0720">Serine protease</keyword>
<protein>
    <submittedName>
        <fullName evidence="5">Type 1 glutamine amidotransferase-like domain-containing protein</fullName>
    </submittedName>
</protein>
<proteinExistence type="inferred from homology"/>
<dbReference type="Proteomes" id="UP001597512">
    <property type="component" value="Unassembled WGS sequence"/>
</dbReference>
<name>A0ABW6ART5_9BACT</name>
<dbReference type="Gene3D" id="3.40.50.880">
    <property type="match status" value="1"/>
</dbReference>
<keyword evidence="3" id="KW-0378">Hydrolase</keyword>
<dbReference type="SUPFAM" id="SSF52317">
    <property type="entry name" value="Class I glutamine amidotransferase-like"/>
    <property type="match status" value="1"/>
</dbReference>
<dbReference type="PANTHER" id="PTHR20842">
    <property type="entry name" value="PROTEASE S51 ALPHA-ASPARTYL DIPEPTIDASE"/>
    <property type="match status" value="1"/>
</dbReference>
<evidence type="ECO:0000256" key="4">
    <source>
        <dbReference type="ARBA" id="ARBA00022825"/>
    </source>
</evidence>
<organism evidence="5 6">
    <name type="scientific">Spirosoma flavum</name>
    <dbReference type="NCBI Taxonomy" id="2048557"/>
    <lineage>
        <taxon>Bacteria</taxon>
        <taxon>Pseudomonadati</taxon>
        <taxon>Bacteroidota</taxon>
        <taxon>Cytophagia</taxon>
        <taxon>Cytophagales</taxon>
        <taxon>Cytophagaceae</taxon>
        <taxon>Spirosoma</taxon>
    </lineage>
</organism>
<dbReference type="InterPro" id="IPR029062">
    <property type="entry name" value="Class_I_gatase-like"/>
</dbReference>
<evidence type="ECO:0000256" key="2">
    <source>
        <dbReference type="ARBA" id="ARBA00022670"/>
    </source>
</evidence>
<evidence type="ECO:0000313" key="5">
    <source>
        <dbReference type="EMBL" id="MFD2936893.1"/>
    </source>
</evidence>
<reference evidence="6" key="1">
    <citation type="journal article" date="2019" name="Int. J. Syst. Evol. Microbiol.">
        <title>The Global Catalogue of Microorganisms (GCM) 10K type strain sequencing project: providing services to taxonomists for standard genome sequencing and annotation.</title>
        <authorList>
            <consortium name="The Broad Institute Genomics Platform"/>
            <consortium name="The Broad Institute Genome Sequencing Center for Infectious Disease"/>
            <person name="Wu L."/>
            <person name="Ma J."/>
        </authorList>
    </citation>
    <scope>NUCLEOTIDE SEQUENCE [LARGE SCALE GENOMIC DNA]</scope>
    <source>
        <strain evidence="6">KCTC 52490</strain>
    </source>
</reference>
<accession>A0ABW6ART5</accession>
<dbReference type="PANTHER" id="PTHR20842:SF0">
    <property type="entry name" value="ALPHA-ASPARTYL DIPEPTIDASE"/>
    <property type="match status" value="1"/>
</dbReference>
<dbReference type="CDD" id="cd03146">
    <property type="entry name" value="GAT1_Peptidase_E"/>
    <property type="match status" value="1"/>
</dbReference>
<evidence type="ECO:0000256" key="3">
    <source>
        <dbReference type="ARBA" id="ARBA00022801"/>
    </source>
</evidence>
<comment type="similarity">
    <text evidence="1">Belongs to the peptidase S51 family.</text>
</comment>
<gene>
    <name evidence="5" type="ORF">ACFS25_24140</name>
</gene>
<keyword evidence="2" id="KW-0645">Protease</keyword>
<evidence type="ECO:0000313" key="6">
    <source>
        <dbReference type="Proteomes" id="UP001597512"/>
    </source>
</evidence>
<dbReference type="EMBL" id="JBHUOM010000023">
    <property type="protein sequence ID" value="MFD2936893.1"/>
    <property type="molecule type" value="Genomic_DNA"/>
</dbReference>
<keyword evidence="6" id="KW-1185">Reference proteome</keyword>
<dbReference type="Pfam" id="PF03575">
    <property type="entry name" value="Peptidase_S51"/>
    <property type="match status" value="1"/>
</dbReference>
<comment type="caution">
    <text evidence="5">The sequence shown here is derived from an EMBL/GenBank/DDBJ whole genome shotgun (WGS) entry which is preliminary data.</text>
</comment>
<sequence length="260" mass="28994">MNRREFVQSAGSSALLTSASLVRPPLSSQDSKRKIFIYGGNFTPRFNRYVALLTGKENPKVCFMPTASGDSLSTIVSWFEACANLPLRPYVQRSFISSYNQKESFENVLTNMDAIIVGGGNTLNMMAIWKVQGIDQILKNAWEKGIVLAGGSAGSLCWFEHGTTDSRPTELTKVEGLGFLKGSHCPHYHAEPQRKPLYWAKVKSKEYKPGYACDDRAGIYFEDNEVKEVVALDETSNAYYVSEEAGEIKERQLPKEILKA</sequence>
<dbReference type="InterPro" id="IPR005320">
    <property type="entry name" value="Peptidase_S51"/>
</dbReference>